<keyword evidence="3" id="KW-1185">Reference proteome</keyword>
<feature type="transmembrane region" description="Helical" evidence="1">
    <location>
        <begin position="316"/>
        <end position="334"/>
    </location>
</feature>
<dbReference type="OrthoDB" id="1334341at2"/>
<dbReference type="EMBL" id="CP020918">
    <property type="protein sequence ID" value="AWG23043.1"/>
    <property type="molecule type" value="Genomic_DNA"/>
</dbReference>
<evidence type="ECO:0000313" key="3">
    <source>
        <dbReference type="Proteomes" id="UP000244527"/>
    </source>
</evidence>
<feature type="transmembrane region" description="Helical" evidence="1">
    <location>
        <begin position="6"/>
        <end position="25"/>
    </location>
</feature>
<evidence type="ECO:0000313" key="2">
    <source>
        <dbReference type="EMBL" id="AWG23043.1"/>
    </source>
</evidence>
<keyword evidence="1" id="KW-0812">Transmembrane</keyword>
<proteinExistence type="predicted"/>
<protein>
    <recommendedName>
        <fullName evidence="4">EpsG family protein</fullName>
    </recommendedName>
</protein>
<dbReference type="AlphaFoldDB" id="A0A2S1LH20"/>
<feature type="transmembrane region" description="Helical" evidence="1">
    <location>
        <begin position="188"/>
        <end position="215"/>
    </location>
</feature>
<keyword evidence="1" id="KW-1133">Transmembrane helix</keyword>
<dbReference type="RefSeq" id="WP_108741948.1">
    <property type="nucleotide sequence ID" value="NZ_CP020918.1"/>
</dbReference>
<feature type="transmembrane region" description="Helical" evidence="1">
    <location>
        <begin position="145"/>
        <end position="168"/>
    </location>
</feature>
<evidence type="ECO:0008006" key="4">
    <source>
        <dbReference type="Google" id="ProtNLM"/>
    </source>
</evidence>
<evidence type="ECO:0000256" key="1">
    <source>
        <dbReference type="SAM" id="Phobius"/>
    </source>
</evidence>
<feature type="transmembrane region" description="Helical" evidence="1">
    <location>
        <begin position="292"/>
        <end position="309"/>
    </location>
</feature>
<dbReference type="InterPro" id="IPR049458">
    <property type="entry name" value="EpsG-like"/>
</dbReference>
<name>A0A2S1LH20_9FLAO</name>
<sequence>MDREQKGYLILLFLFSPILGLFKLLKLKNEKDITFFGTFFFGLVGSVFVYIVGTDGHSHLMKAKEFYLDMSLVEFFKKSYEILTFNSTEGSTDIYLHCISFISASLLQTPELIHVFAGLVFGYFFTKSVLLILKNNLDIKKTYILVGFIILLLIIRSIGALNSIRMWTGMWVLFYGTYSWATTKKRKYILVILFSVLVHFSYALILLPVTAAYILQKNKKILVALYIVSFFTTVGFSFVKAYIPQSDLIEKKQNTYAVDSDQDVKRYEKNSINAKKESENSNFYKASGETNYLNYSIVGLSIILIFFYLKKESDRNLIFLVAVGIGVYAFSNLVAFSPSLQGRTKMIAATFILAAAIHLQLTLKKYNLKIKSIKRLNTALLFFLISSIPMFLFQLSYILQSFSFFLLFLPQVSWLLGDGDYSIRGVIGLFID</sequence>
<dbReference type="Proteomes" id="UP000244527">
    <property type="component" value="Chromosome"/>
</dbReference>
<gene>
    <name evidence="2" type="ORF">FFWV33_16690</name>
</gene>
<feature type="transmembrane region" description="Helical" evidence="1">
    <location>
        <begin position="375"/>
        <end position="392"/>
    </location>
</feature>
<dbReference type="Pfam" id="PF14897">
    <property type="entry name" value="EpsG"/>
    <property type="match status" value="1"/>
</dbReference>
<accession>A0A2S1LH20</accession>
<reference evidence="2 3" key="1">
    <citation type="submission" date="2017-04" db="EMBL/GenBank/DDBJ databases">
        <title>Compelte genome sequence of WV33.</title>
        <authorList>
            <person name="Lee P.C."/>
        </authorList>
    </citation>
    <scope>NUCLEOTIDE SEQUENCE [LARGE SCALE GENOMIC DNA]</scope>
    <source>
        <strain evidence="2 3">WV33</strain>
    </source>
</reference>
<keyword evidence="1" id="KW-0472">Membrane</keyword>
<feature type="transmembrane region" description="Helical" evidence="1">
    <location>
        <begin position="32"/>
        <end position="52"/>
    </location>
</feature>
<feature type="transmembrane region" description="Helical" evidence="1">
    <location>
        <begin position="346"/>
        <end position="363"/>
    </location>
</feature>
<feature type="transmembrane region" description="Helical" evidence="1">
    <location>
        <begin position="112"/>
        <end position="133"/>
    </location>
</feature>
<feature type="transmembrane region" description="Helical" evidence="1">
    <location>
        <begin position="222"/>
        <end position="243"/>
    </location>
</feature>
<dbReference type="KEGG" id="ffa:FFWV33_16690"/>
<organism evidence="2 3">
    <name type="scientific">Flavobacterium faecale</name>
    <dbReference type="NCBI Taxonomy" id="1355330"/>
    <lineage>
        <taxon>Bacteria</taxon>
        <taxon>Pseudomonadati</taxon>
        <taxon>Bacteroidota</taxon>
        <taxon>Flavobacteriia</taxon>
        <taxon>Flavobacteriales</taxon>
        <taxon>Flavobacteriaceae</taxon>
        <taxon>Flavobacterium</taxon>
    </lineage>
</organism>